<protein>
    <submittedName>
        <fullName evidence="1">Uncharacterized protein</fullName>
    </submittedName>
</protein>
<dbReference type="EMBL" id="LFOD01000008">
    <property type="protein sequence ID" value="KMV18305.1"/>
    <property type="molecule type" value="Genomic_DNA"/>
</dbReference>
<sequence length="111" mass="13124">MQMIADEWRTARKPHKCELCWRQIQPGERYRHQRNKESGDVWTWRNCAHCNELLKLLVAEGYDDGYGVTIDSASDWYPETVAQARLKVGWKRKWRRRDGSLYPLPDLACAS</sequence>
<dbReference type="AlphaFoldDB" id="A0A0J8UD84"/>
<name>A0A0J8UD84_9MYCO</name>
<accession>A0A0J8UD84</accession>
<evidence type="ECO:0000313" key="2">
    <source>
        <dbReference type="Proteomes" id="UP000037594"/>
    </source>
</evidence>
<gene>
    <name evidence="1" type="ORF">ACT17_11765</name>
</gene>
<dbReference type="OrthoDB" id="5149997at2"/>
<dbReference type="Proteomes" id="UP000037594">
    <property type="component" value="Unassembled WGS sequence"/>
</dbReference>
<organism evidence="1 2">
    <name type="scientific">Mycolicibacterium conceptionense</name>
    <dbReference type="NCBI Taxonomy" id="451644"/>
    <lineage>
        <taxon>Bacteria</taxon>
        <taxon>Bacillati</taxon>
        <taxon>Actinomycetota</taxon>
        <taxon>Actinomycetes</taxon>
        <taxon>Mycobacteriales</taxon>
        <taxon>Mycobacteriaceae</taxon>
        <taxon>Mycolicibacterium</taxon>
    </lineage>
</organism>
<reference evidence="1 2" key="1">
    <citation type="submission" date="2015-06" db="EMBL/GenBank/DDBJ databases">
        <title>Genome sequence of Mycobacterium conceptionense strain MLE.</title>
        <authorList>
            <person name="Greninger A.L."/>
            <person name="Cunningham G."/>
            <person name="Chiu C.Y."/>
            <person name="Miller S."/>
        </authorList>
    </citation>
    <scope>NUCLEOTIDE SEQUENCE [LARGE SCALE GENOMIC DNA]</scope>
    <source>
        <strain evidence="1 2">MLE</strain>
    </source>
</reference>
<evidence type="ECO:0000313" key="1">
    <source>
        <dbReference type="EMBL" id="KMV18305.1"/>
    </source>
</evidence>
<dbReference type="RefSeq" id="WP_048895748.1">
    <property type="nucleotide sequence ID" value="NZ_LFOD01000008.1"/>
</dbReference>
<dbReference type="PATRIC" id="fig|451644.5.peg.2433"/>
<proteinExistence type="predicted"/>
<comment type="caution">
    <text evidence="1">The sequence shown here is derived from an EMBL/GenBank/DDBJ whole genome shotgun (WGS) entry which is preliminary data.</text>
</comment>